<dbReference type="CDD" id="cd00009">
    <property type="entry name" value="AAA"/>
    <property type="match status" value="1"/>
</dbReference>
<reference evidence="15" key="2">
    <citation type="journal article" date="2020" name="Microorganisms">
        <title>Osmotic Adaptation and Compatible Solute Biosynthesis of Phototrophic Bacteria as Revealed from Genome Analyses.</title>
        <authorList>
            <person name="Imhoff J.F."/>
            <person name="Rahn T."/>
            <person name="Kunzel S."/>
            <person name="Keller A."/>
            <person name="Neulinger S.C."/>
        </authorList>
    </citation>
    <scope>NUCLEOTIDE SEQUENCE</scope>
    <source>
        <strain evidence="15">DSM 9154</strain>
    </source>
</reference>
<dbReference type="GO" id="GO:0005524">
    <property type="term" value="F:ATP binding"/>
    <property type="evidence" value="ECO:0007669"/>
    <property type="project" value="UniProtKB-KW"/>
</dbReference>
<evidence type="ECO:0000256" key="13">
    <source>
        <dbReference type="SAM" id="MobiDB-lite"/>
    </source>
</evidence>
<dbReference type="NCBIfam" id="TIGR01817">
    <property type="entry name" value="nifA"/>
    <property type="match status" value="1"/>
</dbReference>
<dbReference type="InterPro" id="IPR002197">
    <property type="entry name" value="HTH_Fis"/>
</dbReference>
<dbReference type="InterPro" id="IPR003018">
    <property type="entry name" value="GAF"/>
</dbReference>
<comment type="function">
    <text evidence="1 12">Required for activation of most nif operons, which are directly involved in nitrogen fixation.</text>
</comment>
<dbReference type="GO" id="GO:0009399">
    <property type="term" value="P:nitrogen fixation"/>
    <property type="evidence" value="ECO:0007669"/>
    <property type="project" value="UniProtKB-UniRule"/>
</dbReference>
<keyword evidence="7 12" id="KW-0805">Transcription regulation</keyword>
<dbReference type="InterPro" id="IPR002078">
    <property type="entry name" value="Sigma_54_int"/>
</dbReference>
<dbReference type="RefSeq" id="WP_051432303.1">
    <property type="nucleotide sequence ID" value="NZ_NRRE01000033.1"/>
</dbReference>
<keyword evidence="11 12" id="KW-0535">Nitrogen fixation</keyword>
<dbReference type="InterPro" id="IPR003593">
    <property type="entry name" value="AAA+_ATPase"/>
</dbReference>
<evidence type="ECO:0000256" key="6">
    <source>
        <dbReference type="ARBA" id="ARBA00023012"/>
    </source>
</evidence>
<feature type="compositionally biased region" description="Basic and acidic residues" evidence="13">
    <location>
        <begin position="194"/>
        <end position="208"/>
    </location>
</feature>
<evidence type="ECO:0000313" key="16">
    <source>
        <dbReference type="Proteomes" id="UP000778970"/>
    </source>
</evidence>
<dbReference type="Proteomes" id="UP000778970">
    <property type="component" value="Unassembled WGS sequence"/>
</dbReference>
<feature type="domain" description="Sigma-54 factor interaction" evidence="14">
    <location>
        <begin position="225"/>
        <end position="453"/>
    </location>
</feature>
<evidence type="ECO:0000256" key="8">
    <source>
        <dbReference type="ARBA" id="ARBA00023125"/>
    </source>
</evidence>
<keyword evidence="10 12" id="KW-0804">Transcription</keyword>
<accession>A0A934QLN5</accession>
<dbReference type="PROSITE" id="PS00676">
    <property type="entry name" value="SIGMA54_INTERACT_2"/>
    <property type="match status" value="1"/>
</dbReference>
<comment type="subunit">
    <text evidence="2 12">Interacts with sigma-54.</text>
</comment>
<dbReference type="Gene3D" id="1.10.10.60">
    <property type="entry name" value="Homeodomain-like"/>
    <property type="match status" value="1"/>
</dbReference>
<keyword evidence="9 12" id="KW-0010">Activator</keyword>
<dbReference type="InterPro" id="IPR025944">
    <property type="entry name" value="Sigma_54_int_dom_CS"/>
</dbReference>
<evidence type="ECO:0000256" key="4">
    <source>
        <dbReference type="ARBA" id="ARBA00022741"/>
    </source>
</evidence>
<dbReference type="EMBL" id="NRRE01000033">
    <property type="protein sequence ID" value="MBK1699002.1"/>
    <property type="molecule type" value="Genomic_DNA"/>
</dbReference>
<dbReference type="Gene3D" id="3.30.450.40">
    <property type="match status" value="1"/>
</dbReference>
<comment type="caution">
    <text evidence="15">The sequence shown here is derived from an EMBL/GenBank/DDBJ whole genome shotgun (WGS) entry which is preliminary data.</text>
</comment>
<dbReference type="PROSITE" id="PS00675">
    <property type="entry name" value="SIGMA54_INTERACT_1"/>
    <property type="match status" value="1"/>
</dbReference>
<dbReference type="Pfam" id="PF00158">
    <property type="entry name" value="Sigma54_activat"/>
    <property type="match status" value="1"/>
</dbReference>
<protein>
    <recommendedName>
        <fullName evidence="3 12">Nif-specific regulatory protein</fullName>
    </recommendedName>
</protein>
<sequence length="566" mass="61493">MLSKTHDTVAASLPPATPTASGARRLSALYEVSKILSGAQDLNTTLREVLTVVAAYVELRRVTVALRDRSGKVYVAGSTDPSLEAGRTAANAYPLEAAQDVLRANMPAIMAVTRDDPRCARYCEHIAGGEEHRVTFICVPVRLAGGPIGTLSAERVNDGGVAPFDDDLSFLRMIGNLVAQALRLHGFPGTQTAGDRRAQLAERPEAARPTRSRNRTPQPGEFGEIVGESPAMTGVLEQVRHVARTRAPVMLRGESGTGKEMIAQLIHRFSPRRDKPMICVNCAALPENLLESELFGHDKGAFTGANSERKGRFEAAHGGTLFLDEIGDIPHTFQTKLLRVLQEGQFERLGSSRTRSVDVRIIAATNRNLEQAVVDGDFRADLYYRINVVSIIIPPLRQRVEDIAPLAEHFLARFNQENGDDLGFAQEALDTLERCPFPGNVRELENCITRVATMARGERIQAWDFPCGTNGCLASALWPDSAAHPHGGETPAIPSHPAPPAVREAGDTSGSESADSSGGRLIERTRLVTAMEKAGWVQAKAARLLGMTPRQVRYALHKHGIEVKRL</sequence>
<dbReference type="SMART" id="SM00065">
    <property type="entry name" value="GAF"/>
    <property type="match status" value="1"/>
</dbReference>
<dbReference type="PROSITE" id="PS50045">
    <property type="entry name" value="SIGMA54_INTERACT_4"/>
    <property type="match status" value="1"/>
</dbReference>
<evidence type="ECO:0000256" key="10">
    <source>
        <dbReference type="ARBA" id="ARBA00023163"/>
    </source>
</evidence>
<feature type="region of interest" description="Disordered" evidence="13">
    <location>
        <begin position="1"/>
        <end position="20"/>
    </location>
</feature>
<keyword evidence="4" id="KW-0547">Nucleotide-binding</keyword>
<evidence type="ECO:0000256" key="9">
    <source>
        <dbReference type="ARBA" id="ARBA00023159"/>
    </source>
</evidence>
<dbReference type="PANTHER" id="PTHR32071:SF117">
    <property type="entry name" value="PTS-DEPENDENT DIHYDROXYACETONE KINASE OPERON REGULATORY PROTEIN-RELATED"/>
    <property type="match status" value="1"/>
</dbReference>
<dbReference type="Gene3D" id="3.40.50.300">
    <property type="entry name" value="P-loop containing nucleotide triphosphate hydrolases"/>
    <property type="match status" value="1"/>
</dbReference>
<organism evidence="15 16">
    <name type="scientific">Rhodovibrio salinarum</name>
    <dbReference type="NCBI Taxonomy" id="1087"/>
    <lineage>
        <taxon>Bacteria</taxon>
        <taxon>Pseudomonadati</taxon>
        <taxon>Pseudomonadota</taxon>
        <taxon>Alphaproteobacteria</taxon>
        <taxon>Rhodospirillales</taxon>
        <taxon>Rhodovibrionaceae</taxon>
        <taxon>Rhodovibrio</taxon>
    </lineage>
</organism>
<keyword evidence="6 12" id="KW-0902">Two-component regulatory system</keyword>
<dbReference type="InterPro" id="IPR025943">
    <property type="entry name" value="Sigma_54_int_dom_ATP-bd_2"/>
</dbReference>
<gene>
    <name evidence="15" type="primary">nifA</name>
    <name evidence="15" type="ORF">CKO21_17300</name>
</gene>
<feature type="compositionally biased region" description="Low complexity" evidence="13">
    <location>
        <begin position="8"/>
        <end position="20"/>
    </location>
</feature>
<dbReference type="InterPro" id="IPR029016">
    <property type="entry name" value="GAF-like_dom_sf"/>
</dbReference>
<dbReference type="Pfam" id="PF02954">
    <property type="entry name" value="HTH_8"/>
    <property type="match status" value="1"/>
</dbReference>
<dbReference type="GO" id="GO:0000160">
    <property type="term" value="P:phosphorelay signal transduction system"/>
    <property type="evidence" value="ECO:0007669"/>
    <property type="project" value="UniProtKB-UniRule"/>
</dbReference>
<dbReference type="Pfam" id="PF25601">
    <property type="entry name" value="AAA_lid_14"/>
    <property type="match status" value="1"/>
</dbReference>
<dbReference type="InterPro" id="IPR058031">
    <property type="entry name" value="AAA_lid_NorR"/>
</dbReference>
<keyword evidence="8 12" id="KW-0238">DNA-binding</keyword>
<keyword evidence="5" id="KW-0067">ATP-binding</keyword>
<evidence type="ECO:0000256" key="12">
    <source>
        <dbReference type="RuleBase" id="RU368029"/>
    </source>
</evidence>
<evidence type="ECO:0000256" key="11">
    <source>
        <dbReference type="ARBA" id="ARBA00023231"/>
    </source>
</evidence>
<feature type="region of interest" description="Disordered" evidence="13">
    <location>
        <begin position="483"/>
        <end position="521"/>
    </location>
</feature>
<feature type="region of interest" description="Disordered" evidence="13">
    <location>
        <begin position="189"/>
        <end position="226"/>
    </location>
</feature>
<dbReference type="SUPFAM" id="SSF52540">
    <property type="entry name" value="P-loop containing nucleoside triphosphate hydrolases"/>
    <property type="match status" value="1"/>
</dbReference>
<dbReference type="SUPFAM" id="SSF55781">
    <property type="entry name" value="GAF domain-like"/>
    <property type="match status" value="1"/>
</dbReference>
<keyword evidence="16" id="KW-1185">Reference proteome</keyword>
<dbReference type="PANTHER" id="PTHR32071">
    <property type="entry name" value="TRANSCRIPTIONAL REGULATORY PROTEIN"/>
    <property type="match status" value="1"/>
</dbReference>
<dbReference type="InterPro" id="IPR025662">
    <property type="entry name" value="Sigma_54_int_dom_ATP-bd_1"/>
</dbReference>
<reference evidence="15" key="1">
    <citation type="submission" date="2017-08" db="EMBL/GenBank/DDBJ databases">
        <authorList>
            <person name="Imhoff J.F."/>
            <person name="Rahn T."/>
            <person name="Kuenzel S."/>
            <person name="Neulinger S.C."/>
        </authorList>
    </citation>
    <scope>NUCLEOTIDE SEQUENCE</scope>
    <source>
        <strain evidence="15">DSM 9154</strain>
    </source>
</reference>
<dbReference type="InterPro" id="IPR027417">
    <property type="entry name" value="P-loop_NTPase"/>
</dbReference>
<evidence type="ECO:0000256" key="5">
    <source>
        <dbReference type="ARBA" id="ARBA00022840"/>
    </source>
</evidence>
<evidence type="ECO:0000256" key="1">
    <source>
        <dbReference type="ARBA" id="ARBA00002167"/>
    </source>
</evidence>
<dbReference type="PROSITE" id="PS00688">
    <property type="entry name" value="SIGMA54_INTERACT_3"/>
    <property type="match status" value="1"/>
</dbReference>
<dbReference type="GO" id="GO:0043565">
    <property type="term" value="F:sequence-specific DNA binding"/>
    <property type="evidence" value="ECO:0007669"/>
    <property type="project" value="InterPro"/>
</dbReference>
<dbReference type="PRINTS" id="PR01590">
    <property type="entry name" value="HTHFIS"/>
</dbReference>
<dbReference type="Gene3D" id="1.10.8.60">
    <property type="match status" value="1"/>
</dbReference>
<dbReference type="GO" id="GO:0003700">
    <property type="term" value="F:DNA-binding transcription factor activity"/>
    <property type="evidence" value="ECO:0007669"/>
    <property type="project" value="UniProtKB-UniRule"/>
</dbReference>
<evidence type="ECO:0000256" key="7">
    <source>
        <dbReference type="ARBA" id="ARBA00023015"/>
    </source>
</evidence>
<dbReference type="Pfam" id="PF01590">
    <property type="entry name" value="GAF"/>
    <property type="match status" value="1"/>
</dbReference>
<dbReference type="InterPro" id="IPR010113">
    <property type="entry name" value="Nif-specific_regulatory_prot"/>
</dbReference>
<dbReference type="AlphaFoldDB" id="A0A934QLN5"/>
<dbReference type="FunFam" id="3.40.50.300:FF:000006">
    <property type="entry name" value="DNA-binding transcriptional regulator NtrC"/>
    <property type="match status" value="1"/>
</dbReference>
<evidence type="ECO:0000256" key="2">
    <source>
        <dbReference type="ARBA" id="ARBA00011135"/>
    </source>
</evidence>
<name>A0A934QLN5_9PROT</name>
<dbReference type="SMART" id="SM00382">
    <property type="entry name" value="AAA"/>
    <property type="match status" value="1"/>
</dbReference>
<evidence type="ECO:0000313" key="15">
    <source>
        <dbReference type="EMBL" id="MBK1699002.1"/>
    </source>
</evidence>
<proteinExistence type="predicted"/>
<evidence type="ECO:0000259" key="14">
    <source>
        <dbReference type="PROSITE" id="PS50045"/>
    </source>
</evidence>
<evidence type="ECO:0000256" key="3">
    <source>
        <dbReference type="ARBA" id="ARBA00015308"/>
    </source>
</evidence>